<reference evidence="3 4" key="1">
    <citation type="submission" date="2021-03" db="EMBL/GenBank/DDBJ databases">
        <title>Winogradskyella sp. nov., isolated from costal sediment.</title>
        <authorList>
            <person name="Gao C."/>
        </authorList>
    </citation>
    <scope>NUCLEOTIDE SEQUENCE [LARGE SCALE GENOMIC DNA]</scope>
    <source>
        <strain evidence="3 4">DF17</strain>
    </source>
</reference>
<proteinExistence type="predicted"/>
<accession>A0ABS3T6Z0</accession>
<gene>
    <name evidence="3" type="ORF">J4050_15080</name>
</gene>
<feature type="coiled-coil region" evidence="1">
    <location>
        <begin position="47"/>
        <end position="85"/>
    </location>
</feature>
<dbReference type="Proteomes" id="UP000676776">
    <property type="component" value="Unassembled WGS sequence"/>
</dbReference>
<protein>
    <submittedName>
        <fullName evidence="3">Uncharacterized protein</fullName>
    </submittedName>
</protein>
<keyword evidence="2" id="KW-0812">Transmembrane</keyword>
<sequence length="249" mass="29242">MEKNKTGKYFKYAIGEIVLVVIGILIALQINNWNENRKGNAQEQAYYQLLLDEIKQDKEQITKLKATNQNRIKNINEALREIQREKPRTLAFGQKWLRSNRQHTNIFQPNDAAYSDIKSSGKLNIIKDKIVTKALNAYFTNITNYTEVILTNVNLVDKHYDKLETWFDTGVYQAYLSDPKRNYIFEEDVKTQLLTDMPEYISEINKQKLYDIVITFSLIIARRAELITLIEKEVDIMYEILEKKCTTND</sequence>
<keyword evidence="4" id="KW-1185">Reference proteome</keyword>
<evidence type="ECO:0000256" key="1">
    <source>
        <dbReference type="SAM" id="Coils"/>
    </source>
</evidence>
<keyword evidence="1" id="KW-0175">Coiled coil</keyword>
<evidence type="ECO:0000313" key="3">
    <source>
        <dbReference type="EMBL" id="MBO3118074.1"/>
    </source>
</evidence>
<organism evidence="3 4">
    <name type="scientific">Winogradskyella pelagia</name>
    <dbReference type="NCBI Taxonomy" id="2819984"/>
    <lineage>
        <taxon>Bacteria</taxon>
        <taxon>Pseudomonadati</taxon>
        <taxon>Bacteroidota</taxon>
        <taxon>Flavobacteriia</taxon>
        <taxon>Flavobacteriales</taxon>
        <taxon>Flavobacteriaceae</taxon>
        <taxon>Winogradskyella</taxon>
    </lineage>
</organism>
<dbReference type="EMBL" id="JAGEVF010000030">
    <property type="protein sequence ID" value="MBO3118074.1"/>
    <property type="molecule type" value="Genomic_DNA"/>
</dbReference>
<evidence type="ECO:0000313" key="4">
    <source>
        <dbReference type="Proteomes" id="UP000676776"/>
    </source>
</evidence>
<feature type="transmembrane region" description="Helical" evidence="2">
    <location>
        <begin position="12"/>
        <end position="30"/>
    </location>
</feature>
<keyword evidence="2" id="KW-0472">Membrane</keyword>
<comment type="caution">
    <text evidence="3">The sequence shown here is derived from an EMBL/GenBank/DDBJ whole genome shotgun (WGS) entry which is preliminary data.</text>
</comment>
<keyword evidence="2" id="KW-1133">Transmembrane helix</keyword>
<dbReference type="InterPro" id="IPR045749">
    <property type="entry name" value="DUF6090"/>
</dbReference>
<dbReference type="Pfam" id="PF19578">
    <property type="entry name" value="DUF6090"/>
    <property type="match status" value="1"/>
</dbReference>
<evidence type="ECO:0000256" key="2">
    <source>
        <dbReference type="SAM" id="Phobius"/>
    </source>
</evidence>
<name>A0ABS3T6Z0_9FLAO</name>